<dbReference type="AlphaFoldDB" id="A0A933W3S8"/>
<dbReference type="EMBL" id="JACRJB010000067">
    <property type="protein sequence ID" value="MBI5132500.1"/>
    <property type="molecule type" value="Genomic_DNA"/>
</dbReference>
<evidence type="ECO:0000313" key="2">
    <source>
        <dbReference type="Proteomes" id="UP000782519"/>
    </source>
</evidence>
<dbReference type="InterPro" id="IPR051159">
    <property type="entry name" value="Hexapeptide_acetyltransf"/>
</dbReference>
<sequence>MGDNCFIGRRNFFSTGDFIELGDYCLTGPNCSFLNAGHVTDSPFVPYIVSGIESYGRLEIGTNCWLTSNVTIIGGVTIGFGSIVGSNSLVTESIPPLAIAMGMPARVTKLFDQDAGNWRSVNDYGVSPEEAIARHIARLPPEDEFKAAMKQKYPEVLVPQVAAGLAAGEI</sequence>
<keyword evidence="1" id="KW-0808">Transferase</keyword>
<dbReference type="PANTHER" id="PTHR23416">
    <property type="entry name" value="SIALIC ACID SYNTHASE-RELATED"/>
    <property type="match status" value="1"/>
</dbReference>
<dbReference type="CDD" id="cd04647">
    <property type="entry name" value="LbH_MAT_like"/>
    <property type="match status" value="1"/>
</dbReference>
<dbReference type="Proteomes" id="UP000782519">
    <property type="component" value="Unassembled WGS sequence"/>
</dbReference>
<reference evidence="1" key="1">
    <citation type="submission" date="2020-07" db="EMBL/GenBank/DDBJ databases">
        <title>Huge and variable diversity of episymbiotic CPR bacteria and DPANN archaea in groundwater ecosystems.</title>
        <authorList>
            <person name="He C.Y."/>
            <person name="Keren R."/>
            <person name="Whittaker M."/>
            <person name="Farag I.F."/>
            <person name="Doudna J."/>
            <person name="Cate J.H.D."/>
            <person name="Banfield J.F."/>
        </authorList>
    </citation>
    <scope>NUCLEOTIDE SEQUENCE</scope>
    <source>
        <strain evidence="1">NC_groundwater_1818_Pr3_B-0.1um_66_35</strain>
    </source>
</reference>
<evidence type="ECO:0000313" key="1">
    <source>
        <dbReference type="EMBL" id="MBI5132500.1"/>
    </source>
</evidence>
<dbReference type="SUPFAM" id="SSF51161">
    <property type="entry name" value="Trimeric LpxA-like enzymes"/>
    <property type="match status" value="1"/>
</dbReference>
<keyword evidence="1" id="KW-0012">Acyltransferase</keyword>
<name>A0A933W3S8_RHOPL</name>
<proteinExistence type="predicted"/>
<dbReference type="Gene3D" id="2.160.10.10">
    <property type="entry name" value="Hexapeptide repeat proteins"/>
    <property type="match status" value="1"/>
</dbReference>
<organism evidence="1 2">
    <name type="scientific">Rhodopseudomonas palustris</name>
    <dbReference type="NCBI Taxonomy" id="1076"/>
    <lineage>
        <taxon>Bacteria</taxon>
        <taxon>Pseudomonadati</taxon>
        <taxon>Pseudomonadota</taxon>
        <taxon>Alphaproteobacteria</taxon>
        <taxon>Hyphomicrobiales</taxon>
        <taxon>Nitrobacteraceae</taxon>
        <taxon>Rhodopseudomonas</taxon>
    </lineage>
</organism>
<dbReference type="GO" id="GO:0016746">
    <property type="term" value="F:acyltransferase activity"/>
    <property type="evidence" value="ECO:0007669"/>
    <property type="project" value="UniProtKB-KW"/>
</dbReference>
<protein>
    <submittedName>
        <fullName evidence="1">Acyltransferase</fullName>
    </submittedName>
</protein>
<gene>
    <name evidence="1" type="ORF">HZA66_23925</name>
</gene>
<dbReference type="InterPro" id="IPR011004">
    <property type="entry name" value="Trimer_LpxA-like_sf"/>
</dbReference>
<comment type="caution">
    <text evidence="1">The sequence shown here is derived from an EMBL/GenBank/DDBJ whole genome shotgun (WGS) entry which is preliminary data.</text>
</comment>
<accession>A0A933W3S8</accession>